<organism evidence="2 3">
    <name type="scientific">Actinocatenispora thailandica</name>
    <dbReference type="NCBI Taxonomy" id="227318"/>
    <lineage>
        <taxon>Bacteria</taxon>
        <taxon>Bacillati</taxon>
        <taxon>Actinomycetota</taxon>
        <taxon>Actinomycetes</taxon>
        <taxon>Micromonosporales</taxon>
        <taxon>Micromonosporaceae</taxon>
        <taxon>Actinocatenispora</taxon>
    </lineage>
</organism>
<dbReference type="EMBL" id="AP023355">
    <property type="protein sequence ID" value="BCJ33680.1"/>
    <property type="molecule type" value="Genomic_DNA"/>
</dbReference>
<keyword evidence="1" id="KW-0812">Transmembrane</keyword>
<keyword evidence="1" id="KW-0472">Membrane</keyword>
<dbReference type="KEGG" id="atl:Athai_11830"/>
<evidence type="ECO:0000313" key="3">
    <source>
        <dbReference type="Proteomes" id="UP000611640"/>
    </source>
</evidence>
<feature type="transmembrane region" description="Helical" evidence="1">
    <location>
        <begin position="15"/>
        <end position="35"/>
    </location>
</feature>
<dbReference type="AlphaFoldDB" id="A0A7R7DLD7"/>
<reference evidence="2 3" key="1">
    <citation type="submission" date="2020-08" db="EMBL/GenBank/DDBJ databases">
        <title>Whole genome shotgun sequence of Actinocatenispora thailandica NBRC 105041.</title>
        <authorList>
            <person name="Komaki H."/>
            <person name="Tamura T."/>
        </authorList>
    </citation>
    <scope>NUCLEOTIDE SEQUENCE [LARGE SCALE GENOMIC DNA]</scope>
    <source>
        <strain evidence="2 3">NBRC 105041</strain>
    </source>
</reference>
<dbReference type="RefSeq" id="WP_203960534.1">
    <property type="nucleotide sequence ID" value="NZ_AP023355.1"/>
</dbReference>
<gene>
    <name evidence="2" type="ORF">Athai_11830</name>
</gene>
<keyword evidence="1" id="KW-1133">Transmembrane helix</keyword>
<evidence type="ECO:0000313" key="2">
    <source>
        <dbReference type="EMBL" id="BCJ33680.1"/>
    </source>
</evidence>
<proteinExistence type="predicted"/>
<sequence>MAPTFFATLFGLHRALPWLALAVLDVGAAVVFARLERVLPGRALRN</sequence>
<keyword evidence="3" id="KW-1185">Reference proteome</keyword>
<accession>A0A7R7DLD7</accession>
<evidence type="ECO:0000256" key="1">
    <source>
        <dbReference type="SAM" id="Phobius"/>
    </source>
</evidence>
<protein>
    <submittedName>
        <fullName evidence="2">Uncharacterized protein</fullName>
    </submittedName>
</protein>
<dbReference type="Proteomes" id="UP000611640">
    <property type="component" value="Chromosome"/>
</dbReference>
<name>A0A7R7DLD7_9ACTN</name>